<evidence type="ECO:0000313" key="9">
    <source>
        <dbReference type="Proteomes" id="UP000422221"/>
    </source>
</evidence>
<gene>
    <name evidence="8" type="ORF">F3F73_12065</name>
</gene>
<dbReference type="Gene3D" id="2.40.50.140">
    <property type="entry name" value="Nucleic acid-binding proteins"/>
    <property type="match status" value="1"/>
</dbReference>
<dbReference type="InterPro" id="IPR040982">
    <property type="entry name" value="DNA_pol3_finger"/>
</dbReference>
<evidence type="ECO:0000259" key="7">
    <source>
        <dbReference type="SMART" id="SM00306"/>
    </source>
</evidence>
<dbReference type="GO" id="GO:0003887">
    <property type="term" value="F:DNA-directed DNA polymerase activity"/>
    <property type="evidence" value="ECO:0007669"/>
    <property type="project" value="UniProtKB-KW"/>
</dbReference>
<evidence type="ECO:0000256" key="3">
    <source>
        <dbReference type="ARBA" id="ARBA00022695"/>
    </source>
</evidence>
<dbReference type="Gene3D" id="1.10.10.1600">
    <property type="entry name" value="Bacterial DNA polymerase III alpha subunit, thumb domain"/>
    <property type="match status" value="1"/>
</dbReference>
<dbReference type="Pfam" id="PF07733">
    <property type="entry name" value="DNA_pol3_alpha"/>
    <property type="match status" value="1"/>
</dbReference>
<dbReference type="Proteomes" id="UP000422221">
    <property type="component" value="Unassembled WGS sequence"/>
</dbReference>
<evidence type="ECO:0000313" key="8">
    <source>
        <dbReference type="EMBL" id="KAA3764587.1"/>
    </source>
</evidence>
<dbReference type="EMBL" id="VWMK01000011">
    <property type="protein sequence ID" value="KAA3764587.1"/>
    <property type="molecule type" value="Genomic_DNA"/>
</dbReference>
<dbReference type="Pfam" id="PF14579">
    <property type="entry name" value="HHH_6"/>
    <property type="match status" value="1"/>
</dbReference>
<dbReference type="AlphaFoldDB" id="A0A7J4XI75"/>
<dbReference type="GO" id="GO:0016539">
    <property type="term" value="P:intein-mediated protein splicing"/>
    <property type="evidence" value="ECO:0007669"/>
    <property type="project" value="InterPro"/>
</dbReference>
<dbReference type="PANTHER" id="PTHR32294">
    <property type="entry name" value="DNA POLYMERASE III SUBUNIT ALPHA"/>
    <property type="match status" value="1"/>
</dbReference>
<sequence>MKVSGINLKESQGTLPVIDSFVGKGLVEGGHSALPDIDVDYASDRRQEIKEYLEQRYNINGKQRVFSAGTFSSMKLKAVIKDVARVYRVPLNIVNYITAIFNDEQDWTDLFLLAAVNKKVNKFVHDYPDVIEDIRTIMGQPRSTSIHASAIVVTPETKGGEPAECFDFLPIRKMDELLVSEFDGYAVDEIGLLKEDVLATKELSKLSAVINIVNKIYEKNYSIESITQNEIEDTRTYKLLAEGHTQNVFQFASKGITRFITDVRPDCIEDLIAINALYRPATLEIKATDDYIKYKHGEVAPVYSFGTYEATQNTYGIMCIAEDTRIATLKGCKSIQNIVPGDLVLTEDGTYQQVTRTYKKGVKQTVLIKTSMGRKLYCTADHRVLTQLGWIQAGKLISGEHRIKTFYTQDDKIDEEYRQHPIWCPVLSVTPSSEKMTYDLSVWKRHSFCANNMIVHNCYQEQFMSIAHSLGGFDLGKTDYLRKAIGKKKADLMATLKEDFIKGAVNNGCPDYEAEEIWHKIEVAGKYSFNRSHAAAYALTAFAGAWLKANYPSAFYTIALQWADDKEVVLLMSEMEQCSRAKIVPPDINVSMKQFFTDYQTDEIFWSLTKIKMLGDKAAEYMLEEREKNGRFTSIENFIHRIFKYKLKKYEYWDDPDNEQEAVRVPINARHVKNLVLSGCFDKLENVKAITERYSILVRAAKALGFQLSEEDFPESLTDKHYYWSMQQIAISGVGSIDYHRIYDNSEARNKLKGKVSYMSLRDASILENEGKRIVVCVTVSEMSEASYKDKITGEKKKFCKLKLQQNNDMMELVMWHDYYTEHKKEITDLTNKVIIISAVIRYSDYNGANNLQTYKTSTLMSL</sequence>
<dbReference type="InterPro" id="IPR029460">
    <property type="entry name" value="DNAPol_HHH"/>
</dbReference>
<dbReference type="Gene3D" id="2.170.16.10">
    <property type="entry name" value="Hedgehog/Intein (Hint) domain"/>
    <property type="match status" value="1"/>
</dbReference>
<dbReference type="InterPro" id="IPR030934">
    <property type="entry name" value="Intein_C"/>
</dbReference>
<dbReference type="InterPro" id="IPR011708">
    <property type="entry name" value="DNA_pol3_alpha_NTPase_dom"/>
</dbReference>
<dbReference type="GO" id="GO:0006260">
    <property type="term" value="P:DNA replication"/>
    <property type="evidence" value="ECO:0007669"/>
    <property type="project" value="UniProtKB-KW"/>
</dbReference>
<dbReference type="RefSeq" id="WP_130058282.1">
    <property type="nucleotide sequence ID" value="NZ_RCXT01000003.1"/>
</dbReference>
<dbReference type="Pfam" id="PF17657">
    <property type="entry name" value="DNA_pol3_finger"/>
    <property type="match status" value="2"/>
</dbReference>
<comment type="caution">
    <text evidence="8">The sequence shown here is derived from an EMBL/GenBank/DDBJ whole genome shotgun (WGS) entry which is preliminary data.</text>
</comment>
<dbReference type="SUPFAM" id="SSF51294">
    <property type="entry name" value="Hedgehog/intein (Hint) domain"/>
    <property type="match status" value="1"/>
</dbReference>
<comment type="catalytic activity">
    <reaction evidence="6">
        <text>DNA(n) + a 2'-deoxyribonucleoside 5'-triphosphate = DNA(n+1) + diphosphate</text>
        <dbReference type="Rhea" id="RHEA:22508"/>
        <dbReference type="Rhea" id="RHEA-COMP:17339"/>
        <dbReference type="Rhea" id="RHEA-COMP:17340"/>
        <dbReference type="ChEBI" id="CHEBI:33019"/>
        <dbReference type="ChEBI" id="CHEBI:61560"/>
        <dbReference type="ChEBI" id="CHEBI:173112"/>
        <dbReference type="EC" id="2.7.7.7"/>
    </reaction>
</comment>
<dbReference type="InterPro" id="IPR036844">
    <property type="entry name" value="Hint_dom_sf"/>
</dbReference>
<evidence type="ECO:0000256" key="4">
    <source>
        <dbReference type="ARBA" id="ARBA00022705"/>
    </source>
</evidence>
<proteinExistence type="predicted"/>
<keyword evidence="3" id="KW-0548">Nucleotidyltransferase</keyword>
<keyword evidence="2" id="KW-0808">Transferase</keyword>
<accession>A0A7J4XI75</accession>
<dbReference type="EC" id="2.7.7.7" evidence="1"/>
<dbReference type="InterPro" id="IPR003587">
    <property type="entry name" value="Hint_dom_N"/>
</dbReference>
<dbReference type="GO" id="GO:0008408">
    <property type="term" value="F:3'-5' exonuclease activity"/>
    <property type="evidence" value="ECO:0007669"/>
    <property type="project" value="InterPro"/>
</dbReference>
<dbReference type="Pfam" id="PF14890">
    <property type="entry name" value="Intein_splicing"/>
    <property type="match status" value="1"/>
</dbReference>
<reference evidence="8 9" key="1">
    <citation type="journal article" date="2019" name="Nat. Med.">
        <title>A library of human gut bacterial isolates paired with longitudinal multiomics data enables mechanistic microbiome research.</title>
        <authorList>
            <person name="Poyet M."/>
            <person name="Groussin M."/>
            <person name="Gibbons S.M."/>
            <person name="Avila-Pacheco J."/>
            <person name="Jiang X."/>
            <person name="Kearney S.M."/>
            <person name="Perrotta A.R."/>
            <person name="Berdy B."/>
            <person name="Zhao S."/>
            <person name="Lieberman T.D."/>
            <person name="Swanson P.K."/>
            <person name="Smith M."/>
            <person name="Roesemann S."/>
            <person name="Alexander J.E."/>
            <person name="Rich S.A."/>
            <person name="Livny J."/>
            <person name="Vlamakis H."/>
            <person name="Clish C."/>
            <person name="Bullock K."/>
            <person name="Deik A."/>
            <person name="Scott J."/>
            <person name="Pierce K.A."/>
            <person name="Xavier R.J."/>
            <person name="Alm E.J."/>
        </authorList>
    </citation>
    <scope>NUCLEOTIDE SEQUENCE [LARGE SCALE GENOMIC DNA]</scope>
    <source>
        <strain evidence="8 9">BIOML-A10</strain>
    </source>
</reference>
<dbReference type="PROSITE" id="PS50818">
    <property type="entry name" value="INTEIN_C_TER"/>
    <property type="match status" value="1"/>
</dbReference>
<keyword evidence="5" id="KW-0239">DNA-directed DNA polymerase</keyword>
<dbReference type="InterPro" id="IPR041931">
    <property type="entry name" value="DNA_pol3_alpha_thumb_dom"/>
</dbReference>
<feature type="domain" description="Hint" evidence="7">
    <location>
        <begin position="317"/>
        <end position="406"/>
    </location>
</feature>
<keyword evidence="4" id="KW-0235">DNA replication</keyword>
<dbReference type="CDD" id="cd00081">
    <property type="entry name" value="Hint"/>
    <property type="match status" value="1"/>
</dbReference>
<evidence type="ECO:0000256" key="6">
    <source>
        <dbReference type="ARBA" id="ARBA00049244"/>
    </source>
</evidence>
<organism evidence="8 9">
    <name type="scientific">Bacteroides salyersiae</name>
    <dbReference type="NCBI Taxonomy" id="291644"/>
    <lineage>
        <taxon>Bacteria</taxon>
        <taxon>Pseudomonadati</taxon>
        <taxon>Bacteroidota</taxon>
        <taxon>Bacteroidia</taxon>
        <taxon>Bacteroidales</taxon>
        <taxon>Bacteroidaceae</taxon>
        <taxon>Bacteroides</taxon>
    </lineage>
</organism>
<dbReference type="InterPro" id="IPR012340">
    <property type="entry name" value="NA-bd_OB-fold"/>
</dbReference>
<dbReference type="InterPro" id="IPR004805">
    <property type="entry name" value="DnaE2/DnaE/PolC"/>
</dbReference>
<evidence type="ECO:0000256" key="2">
    <source>
        <dbReference type="ARBA" id="ARBA00022679"/>
    </source>
</evidence>
<evidence type="ECO:0000256" key="5">
    <source>
        <dbReference type="ARBA" id="ARBA00022932"/>
    </source>
</evidence>
<dbReference type="Gene3D" id="1.10.150.870">
    <property type="match status" value="1"/>
</dbReference>
<protein>
    <recommendedName>
        <fullName evidence="1">DNA-directed DNA polymerase</fullName>
        <ecNumber evidence="1">2.7.7.7</ecNumber>
    </recommendedName>
</protein>
<dbReference type="InterPro" id="IPR006141">
    <property type="entry name" value="Intein_N"/>
</dbReference>
<evidence type="ECO:0000256" key="1">
    <source>
        <dbReference type="ARBA" id="ARBA00012417"/>
    </source>
</evidence>
<dbReference type="PROSITE" id="PS50817">
    <property type="entry name" value="INTEIN_N_TER"/>
    <property type="match status" value="1"/>
</dbReference>
<dbReference type="SMART" id="SM00306">
    <property type="entry name" value="HintN"/>
    <property type="match status" value="1"/>
</dbReference>
<name>A0A7J4XI75_9BACE</name>